<keyword evidence="8" id="KW-1185">Reference proteome</keyword>
<evidence type="ECO:0000256" key="4">
    <source>
        <dbReference type="ARBA" id="ARBA00023163"/>
    </source>
</evidence>
<evidence type="ECO:0000256" key="2">
    <source>
        <dbReference type="ARBA" id="ARBA00023082"/>
    </source>
</evidence>
<dbReference type="InterPro" id="IPR013324">
    <property type="entry name" value="RNA_pol_sigma_r3/r4-like"/>
</dbReference>
<dbReference type="CDD" id="cd06171">
    <property type="entry name" value="Sigma70_r4"/>
    <property type="match status" value="1"/>
</dbReference>
<dbReference type="NCBIfam" id="TIGR02937">
    <property type="entry name" value="sigma70-ECF"/>
    <property type="match status" value="1"/>
</dbReference>
<evidence type="ECO:0000256" key="1">
    <source>
        <dbReference type="ARBA" id="ARBA00023015"/>
    </source>
</evidence>
<evidence type="ECO:0000313" key="8">
    <source>
        <dbReference type="Proteomes" id="UP000543804"/>
    </source>
</evidence>
<comment type="caution">
    <text evidence="7">The sequence shown here is derived from an EMBL/GenBank/DDBJ whole genome shotgun (WGS) entry which is preliminary data.</text>
</comment>
<dbReference type="GO" id="GO:0003677">
    <property type="term" value="F:DNA binding"/>
    <property type="evidence" value="ECO:0007669"/>
    <property type="project" value="UniProtKB-KW"/>
</dbReference>
<evidence type="ECO:0000256" key="3">
    <source>
        <dbReference type="ARBA" id="ARBA00023125"/>
    </source>
</evidence>
<dbReference type="SUPFAM" id="SSF88659">
    <property type="entry name" value="Sigma3 and sigma4 domains of RNA polymerase sigma factors"/>
    <property type="match status" value="1"/>
</dbReference>
<dbReference type="InterPro" id="IPR000943">
    <property type="entry name" value="RNA_pol_sigma70"/>
</dbReference>
<keyword evidence="2" id="KW-0731">Sigma factor</keyword>
<dbReference type="InterPro" id="IPR007627">
    <property type="entry name" value="RNA_pol_sigma70_r2"/>
</dbReference>
<evidence type="ECO:0000259" key="6">
    <source>
        <dbReference type="Pfam" id="PF04545"/>
    </source>
</evidence>
<feature type="domain" description="RNA polymerase sigma-70 region 2" evidence="5">
    <location>
        <begin position="32"/>
        <end position="98"/>
    </location>
</feature>
<dbReference type="GO" id="GO:0006352">
    <property type="term" value="P:DNA-templated transcription initiation"/>
    <property type="evidence" value="ECO:0007669"/>
    <property type="project" value="InterPro"/>
</dbReference>
<dbReference type="PANTHER" id="PTHR30385:SF4">
    <property type="entry name" value="RNA POLYMERASE SIGMA-E FACTOR"/>
    <property type="match status" value="1"/>
</dbReference>
<evidence type="ECO:0000313" key="7">
    <source>
        <dbReference type="EMBL" id="NMD99099.1"/>
    </source>
</evidence>
<dbReference type="RefSeq" id="WP_019543536.1">
    <property type="nucleotide sequence ID" value="NZ_JABAFA010000019.1"/>
</dbReference>
<dbReference type="Proteomes" id="UP000543804">
    <property type="component" value="Unassembled WGS sequence"/>
</dbReference>
<accession>A0A848B4B5</accession>
<dbReference type="InterPro" id="IPR013325">
    <property type="entry name" value="RNA_pol_sigma_r2"/>
</dbReference>
<dbReference type="InterPro" id="IPR014284">
    <property type="entry name" value="RNA_pol_sigma-70_dom"/>
</dbReference>
<evidence type="ECO:0000259" key="5">
    <source>
        <dbReference type="Pfam" id="PF04542"/>
    </source>
</evidence>
<reference evidence="7 8" key="1">
    <citation type="submission" date="2020-04" db="EMBL/GenBank/DDBJ databases">
        <authorList>
            <person name="Hitch T.C.A."/>
            <person name="Wylensek D."/>
            <person name="Clavel T."/>
        </authorList>
    </citation>
    <scope>NUCLEOTIDE SEQUENCE [LARGE SCALE GENOMIC DNA]</scope>
    <source>
        <strain evidence="7 8">PG-130-P53-12</strain>
    </source>
</reference>
<sequence>MEQIEQMEREQELSLLAAAKAGDAAALSRLCTQYEPLLRAAAGQLHLRTIREDALAEGYVSFVGAVQAYDAGTGVPFAAFAKARVYGDLRTLFRRQRRLWERETLPAEAREEPFWEGVRDPAAEQALTRLEEQAALVAAMRCLTDGERRILRLIFWEERTQAEAARLLQVSQQAIAKTKKRALAKLRAVFRSEGDGSGALCPAPA</sequence>
<dbReference type="GO" id="GO:0016987">
    <property type="term" value="F:sigma factor activity"/>
    <property type="evidence" value="ECO:0007669"/>
    <property type="project" value="UniProtKB-KW"/>
</dbReference>
<dbReference type="AlphaFoldDB" id="A0A848B4B5"/>
<dbReference type="Gene3D" id="1.10.1740.10">
    <property type="match status" value="1"/>
</dbReference>
<dbReference type="InterPro" id="IPR007630">
    <property type="entry name" value="RNA_pol_sigma70_r4"/>
</dbReference>
<dbReference type="PRINTS" id="PR00046">
    <property type="entry name" value="SIGMA70FCT"/>
</dbReference>
<dbReference type="Gene3D" id="1.20.140.160">
    <property type="match status" value="1"/>
</dbReference>
<dbReference type="SUPFAM" id="SSF88946">
    <property type="entry name" value="Sigma2 domain of RNA polymerase sigma factors"/>
    <property type="match status" value="1"/>
</dbReference>
<gene>
    <name evidence="7" type="ORF">HF878_06375</name>
</gene>
<keyword evidence="4" id="KW-0804">Transcription</keyword>
<organism evidence="7 8">
    <name type="scientific">Selenomonas bovis</name>
    <dbReference type="NCBI Taxonomy" id="416586"/>
    <lineage>
        <taxon>Bacteria</taxon>
        <taxon>Bacillati</taxon>
        <taxon>Bacillota</taxon>
        <taxon>Negativicutes</taxon>
        <taxon>Selenomonadales</taxon>
        <taxon>Selenomonadaceae</taxon>
        <taxon>Selenomonas</taxon>
    </lineage>
</organism>
<name>A0A848B4B5_9FIRM</name>
<dbReference type="EMBL" id="JABAFA010000019">
    <property type="protein sequence ID" value="NMD99099.1"/>
    <property type="molecule type" value="Genomic_DNA"/>
</dbReference>
<keyword evidence="1" id="KW-0805">Transcription regulation</keyword>
<feature type="domain" description="RNA polymerase sigma-70 region 4" evidence="6">
    <location>
        <begin position="139"/>
        <end position="188"/>
    </location>
</feature>
<dbReference type="PANTHER" id="PTHR30385">
    <property type="entry name" value="SIGMA FACTOR F FLAGELLAR"/>
    <property type="match status" value="1"/>
</dbReference>
<keyword evidence="3" id="KW-0238">DNA-binding</keyword>
<dbReference type="Pfam" id="PF04545">
    <property type="entry name" value="Sigma70_r4"/>
    <property type="match status" value="1"/>
</dbReference>
<dbReference type="Pfam" id="PF04542">
    <property type="entry name" value="Sigma70_r2"/>
    <property type="match status" value="1"/>
</dbReference>
<protein>
    <submittedName>
        <fullName evidence="7">Sigma-70 family RNA polymerase sigma factor</fullName>
    </submittedName>
</protein>
<proteinExistence type="predicted"/>